<feature type="compositionally biased region" description="Low complexity" evidence="1">
    <location>
        <begin position="119"/>
        <end position="128"/>
    </location>
</feature>
<gene>
    <name evidence="2" type="ORF">BDP27DRAFT_1429615</name>
</gene>
<organism evidence="2 3">
    <name type="scientific">Rhodocollybia butyracea</name>
    <dbReference type="NCBI Taxonomy" id="206335"/>
    <lineage>
        <taxon>Eukaryota</taxon>
        <taxon>Fungi</taxon>
        <taxon>Dikarya</taxon>
        <taxon>Basidiomycota</taxon>
        <taxon>Agaricomycotina</taxon>
        <taxon>Agaricomycetes</taxon>
        <taxon>Agaricomycetidae</taxon>
        <taxon>Agaricales</taxon>
        <taxon>Marasmiineae</taxon>
        <taxon>Omphalotaceae</taxon>
        <taxon>Rhodocollybia</taxon>
    </lineage>
</organism>
<dbReference type="AlphaFoldDB" id="A0A9P5PCC3"/>
<dbReference type="EMBL" id="JADNRY010000225">
    <property type="protein sequence ID" value="KAF9060853.1"/>
    <property type="molecule type" value="Genomic_DNA"/>
</dbReference>
<sequence>MTGELSLPNHEFKTPPVNPSKSKPQGELKMDTTASEAPVKPRILGSGKAIWIKSDEDEDKEDQLATQLEHLSVETKTKNLSRPLPKGKKHSDEQPNSSTHWYETRTPSSKATPTPPKYSSPAPSLSPSGLPEYSTTPPRQPPPIHQQRITCPVVPQAICQAMCHQHKVVQFRPHLHHRHHLPLLVEADKARSMPTLYTQDVPHISTLTVKGMTQSWFSKGSTPWRRQKKLGSLQVALGSLPRYSMGLAAHIGVSLRALNPNGSRIL</sequence>
<reference evidence="2" key="1">
    <citation type="submission" date="2020-11" db="EMBL/GenBank/DDBJ databases">
        <authorList>
            <consortium name="DOE Joint Genome Institute"/>
            <person name="Ahrendt S."/>
            <person name="Riley R."/>
            <person name="Andreopoulos W."/>
            <person name="Labutti K."/>
            <person name="Pangilinan J."/>
            <person name="Ruiz-Duenas F.J."/>
            <person name="Barrasa J.M."/>
            <person name="Sanchez-Garcia M."/>
            <person name="Camarero S."/>
            <person name="Miyauchi S."/>
            <person name="Serrano A."/>
            <person name="Linde D."/>
            <person name="Babiker R."/>
            <person name="Drula E."/>
            <person name="Ayuso-Fernandez I."/>
            <person name="Pacheco R."/>
            <person name="Padilla G."/>
            <person name="Ferreira P."/>
            <person name="Barriuso J."/>
            <person name="Kellner H."/>
            <person name="Castanera R."/>
            <person name="Alfaro M."/>
            <person name="Ramirez L."/>
            <person name="Pisabarro A.G."/>
            <person name="Kuo A."/>
            <person name="Tritt A."/>
            <person name="Lipzen A."/>
            <person name="He G."/>
            <person name="Yan M."/>
            <person name="Ng V."/>
            <person name="Cullen D."/>
            <person name="Martin F."/>
            <person name="Rosso M.-N."/>
            <person name="Henrissat B."/>
            <person name="Hibbett D."/>
            <person name="Martinez A.T."/>
            <person name="Grigoriev I.V."/>
        </authorList>
    </citation>
    <scope>NUCLEOTIDE SEQUENCE</scope>
    <source>
        <strain evidence="2">AH 40177</strain>
    </source>
</reference>
<proteinExistence type="predicted"/>
<evidence type="ECO:0000313" key="2">
    <source>
        <dbReference type="EMBL" id="KAF9060853.1"/>
    </source>
</evidence>
<evidence type="ECO:0000313" key="3">
    <source>
        <dbReference type="Proteomes" id="UP000772434"/>
    </source>
</evidence>
<name>A0A9P5PCC3_9AGAR</name>
<comment type="caution">
    <text evidence="2">The sequence shown here is derived from an EMBL/GenBank/DDBJ whole genome shotgun (WGS) entry which is preliminary data.</text>
</comment>
<dbReference type="Proteomes" id="UP000772434">
    <property type="component" value="Unassembled WGS sequence"/>
</dbReference>
<accession>A0A9P5PCC3</accession>
<keyword evidence="3" id="KW-1185">Reference proteome</keyword>
<feature type="region of interest" description="Disordered" evidence="1">
    <location>
        <begin position="1"/>
        <end position="146"/>
    </location>
</feature>
<evidence type="ECO:0000256" key="1">
    <source>
        <dbReference type="SAM" id="MobiDB-lite"/>
    </source>
</evidence>
<protein>
    <submittedName>
        <fullName evidence="2">Uncharacterized protein</fullName>
    </submittedName>
</protein>